<dbReference type="PANTHER" id="PTHR34614:SF2">
    <property type="entry name" value="TRANSPOSASE IS4-LIKE DOMAIN-CONTAINING PROTEIN"/>
    <property type="match status" value="1"/>
</dbReference>
<dbReference type="EMBL" id="CP003107">
    <property type="protein sequence ID" value="AET60012.1"/>
    <property type="molecule type" value="Genomic_DNA"/>
</dbReference>
<protein>
    <submittedName>
        <fullName evidence="1">Transposase</fullName>
    </submittedName>
</protein>
<reference evidence="1 2" key="3">
    <citation type="journal article" date="2012" name="J. Bacteriol.">
        <title>Genome Sequence of Paenibacillus terrae HPL-003, a Xylanase-Producing Bacterium Isolated from Soil Found in Forest Residue.</title>
        <authorList>
            <person name="Shin S.H."/>
            <person name="Kim S."/>
            <person name="Kim J.Y."/>
            <person name="Song H.Y."/>
            <person name="Cho S.J."/>
            <person name="Kim D.R."/>
            <person name="Lee K.I."/>
            <person name="Lim H.K."/>
            <person name="Park N.J."/>
            <person name="Hwang I.T."/>
            <person name="Yang K.S."/>
        </authorList>
    </citation>
    <scope>NUCLEOTIDE SEQUENCE [LARGE SCALE GENOMIC DNA]</scope>
    <source>
        <strain evidence="1 2">HPL-003</strain>
    </source>
</reference>
<dbReference type="PANTHER" id="PTHR34614">
    <property type="match status" value="1"/>
</dbReference>
<dbReference type="AlphaFoldDB" id="G7W0S5"/>
<evidence type="ECO:0000313" key="2">
    <source>
        <dbReference type="Proteomes" id="UP000005876"/>
    </source>
</evidence>
<dbReference type="Proteomes" id="UP000005876">
    <property type="component" value="Chromosome"/>
</dbReference>
<reference key="2">
    <citation type="submission" date="2011-11" db="EMBL/GenBank/DDBJ databases">
        <authorList>
            <person name="Shin S.H."/>
            <person name="Kim S."/>
            <person name="Kim J.Y."/>
        </authorList>
    </citation>
    <scope>NUCLEOTIDE SEQUENCE</scope>
    <source>
        <strain>HPL-003</strain>
    </source>
</reference>
<reference evidence="2" key="1">
    <citation type="submission" date="2011-11" db="EMBL/GenBank/DDBJ databases">
        <title>Complete sequence of Paenibacillus terrae HPL-003.</title>
        <authorList>
            <person name="Shin S.H."/>
            <person name="Kim S."/>
            <person name="Kim J.Y."/>
        </authorList>
    </citation>
    <scope>NUCLEOTIDE SEQUENCE [LARGE SCALE GENOMIC DNA]</scope>
    <source>
        <strain evidence="2">HPL-003</strain>
    </source>
</reference>
<proteinExistence type="predicted"/>
<accession>G7W0S5</accession>
<dbReference type="HOGENOM" id="CLU_034349_0_0_9"/>
<dbReference type="eggNOG" id="COG5421">
    <property type="taxonomic scope" value="Bacteria"/>
</dbReference>
<dbReference type="KEGG" id="pta:HPL003_16330"/>
<sequence>MNAQGMNVFHCEHDAQNTLKSWLADHPLRFHQPGARTEAYEEILRPRGRPKKGAAPEAVTRYKLVFDPLLRDEDVIQKERRKASRFVLVSTVPAEFQGKPMDSAALLQTYKGQIRVECNFSILKDPYFVDEIYLKKPHRVEVLGYLFLIALLVYHTIQGKVRGQTSERNPLIATTKRKLAQPTTREIFRLLEYVQVVVFRMPDGSLFRQLGGPLRPEQRRLLALFGYDESLYI</sequence>
<evidence type="ECO:0000313" key="1">
    <source>
        <dbReference type="EMBL" id="AET60012.1"/>
    </source>
</evidence>
<gene>
    <name evidence="1" type="ordered locus">HPL003_16330</name>
</gene>
<name>G7W0S5_PAETH</name>
<dbReference type="STRING" id="985665.HPL003_16330"/>
<organism evidence="1 2">
    <name type="scientific">Paenibacillus terrae (strain HPL-003)</name>
    <dbReference type="NCBI Taxonomy" id="985665"/>
    <lineage>
        <taxon>Bacteria</taxon>
        <taxon>Bacillati</taxon>
        <taxon>Bacillota</taxon>
        <taxon>Bacilli</taxon>
        <taxon>Bacillales</taxon>
        <taxon>Paenibacillaceae</taxon>
        <taxon>Paenibacillus</taxon>
    </lineage>
</organism>